<feature type="transmembrane region" description="Helical" evidence="1">
    <location>
        <begin position="6"/>
        <end position="23"/>
    </location>
</feature>
<evidence type="ECO:0000256" key="1">
    <source>
        <dbReference type="SAM" id="Phobius"/>
    </source>
</evidence>
<evidence type="ECO:0000313" key="2">
    <source>
        <dbReference type="EMBL" id="BDZ78348.1"/>
    </source>
</evidence>
<reference evidence="3" key="1">
    <citation type="journal article" date="2023" name="Int. J. Syst. Evol. Microbiol.">
        <title>Claveliimonas bilis gen. nov., sp. nov., deoxycholic acid-producing bacteria isolated from human faeces, and reclassification of Sellimonas monacensis Zenner et al. 2021 as Claveliimonas monacensis comb. nov.</title>
        <authorList>
            <person name="Hisatomi A."/>
            <person name="Kastawa N.W.E.P.G."/>
            <person name="Song I."/>
            <person name="Ohkuma M."/>
            <person name="Fukiya S."/>
            <person name="Sakamoto M."/>
        </authorList>
    </citation>
    <scope>NUCLEOTIDE SEQUENCE [LARGE SCALE GENOMIC DNA]</scope>
    <source>
        <strain evidence="3">12BBH14</strain>
    </source>
</reference>
<dbReference type="EMBL" id="AP027742">
    <property type="protein sequence ID" value="BDZ78348.1"/>
    <property type="molecule type" value="Genomic_DNA"/>
</dbReference>
<keyword evidence="1" id="KW-0812">Transmembrane</keyword>
<proteinExistence type="predicted"/>
<keyword evidence="3" id="KW-1185">Reference proteome</keyword>
<feature type="transmembrane region" description="Helical" evidence="1">
    <location>
        <begin position="80"/>
        <end position="97"/>
    </location>
</feature>
<feature type="transmembrane region" description="Helical" evidence="1">
    <location>
        <begin position="53"/>
        <end position="74"/>
    </location>
</feature>
<sequence>MSDIIFAVITALISIALFIYVSFTARGKGPILSNTYLFAVQKEREKMDKKAEYHMVSVVFGILAVIFAFVTVYIITDWKMCLYIVFILFACVIAYAIKEAVKSEKSR</sequence>
<keyword evidence="1" id="KW-1133">Transmembrane helix</keyword>
<evidence type="ECO:0000313" key="3">
    <source>
        <dbReference type="Proteomes" id="UP001305815"/>
    </source>
</evidence>
<evidence type="ECO:0008006" key="4">
    <source>
        <dbReference type="Google" id="ProtNLM"/>
    </source>
</evidence>
<gene>
    <name evidence="2" type="ORF">Lac1_25310</name>
</gene>
<keyword evidence="1" id="KW-0472">Membrane</keyword>
<accession>A0ABN6YZM5</accession>
<protein>
    <recommendedName>
        <fullName evidence="4">DUF3784 domain-containing protein</fullName>
    </recommendedName>
</protein>
<organism evidence="2 3">
    <name type="scientific">Claveliimonas bilis</name>
    <dbReference type="NCBI Taxonomy" id="3028070"/>
    <lineage>
        <taxon>Bacteria</taxon>
        <taxon>Bacillati</taxon>
        <taxon>Bacillota</taxon>
        <taxon>Clostridia</taxon>
        <taxon>Lachnospirales</taxon>
        <taxon>Lachnospiraceae</taxon>
        <taxon>Claveliimonas</taxon>
    </lineage>
</organism>
<dbReference type="Proteomes" id="UP001305815">
    <property type="component" value="Chromosome"/>
</dbReference>
<dbReference type="RefSeq" id="WP_316265400.1">
    <property type="nucleotide sequence ID" value="NZ_AP027742.1"/>
</dbReference>
<name>A0ABN6YZM5_9FIRM</name>